<dbReference type="AlphaFoldDB" id="E9S7I0"/>
<organism evidence="1 2">
    <name type="scientific">Ruminococcus albus 8</name>
    <dbReference type="NCBI Taxonomy" id="246199"/>
    <lineage>
        <taxon>Bacteria</taxon>
        <taxon>Bacillati</taxon>
        <taxon>Bacillota</taxon>
        <taxon>Clostridia</taxon>
        <taxon>Eubacteriales</taxon>
        <taxon>Oscillospiraceae</taxon>
        <taxon>Ruminococcus</taxon>
    </lineage>
</organism>
<name>E9S7I0_RUMAL</name>
<protein>
    <submittedName>
        <fullName evidence="1">Conserved domain protein</fullName>
    </submittedName>
</protein>
<dbReference type="RefSeq" id="WP_002846876.1">
    <property type="nucleotide sequence ID" value="NZ_ADKM02000008.1"/>
</dbReference>
<dbReference type="Proteomes" id="UP000004259">
    <property type="component" value="Unassembled WGS sequence"/>
</dbReference>
<evidence type="ECO:0000313" key="2">
    <source>
        <dbReference type="Proteomes" id="UP000004259"/>
    </source>
</evidence>
<reference evidence="1 2" key="1">
    <citation type="submission" date="2011-02" db="EMBL/GenBank/DDBJ databases">
        <authorList>
            <person name="Nelson K.E."/>
            <person name="Sutton G."/>
            <person name="Torralba M."/>
            <person name="Durkin S."/>
            <person name="Harkins D."/>
            <person name="Montgomery R."/>
            <person name="Ziemer C."/>
            <person name="Klaassens E."/>
            <person name="Ocuiv P."/>
            <person name="Morrison M."/>
        </authorList>
    </citation>
    <scope>NUCLEOTIDE SEQUENCE [LARGE SCALE GENOMIC DNA]</scope>
    <source>
        <strain evidence="1 2">8</strain>
    </source>
</reference>
<comment type="caution">
    <text evidence="1">The sequence shown here is derived from an EMBL/GenBank/DDBJ whole genome shotgun (WGS) entry which is preliminary data.</text>
</comment>
<accession>E9S7I0</accession>
<sequence>MTKKKKIIVSVTSLCAAMVLIPAGRVVWFRNYPMDRITGRVVLNVNGESCALNDDNIISRKNIDFTKEAAVTPNDDGSADIAIHGGNYGAYKFSITSGQLNEKTVGVRCFQPNWWNVTEFEIDIDADTEKNVVNYSGWYTYIDEMGFRHKDDISAEKPLNDENNGVSFGMN</sequence>
<proteinExistence type="predicted"/>
<evidence type="ECO:0000313" key="1">
    <source>
        <dbReference type="EMBL" id="EGC04845.1"/>
    </source>
</evidence>
<dbReference type="STRING" id="246199.CUS_6192"/>
<gene>
    <name evidence="1" type="ORF">CUS_6192</name>
</gene>
<keyword evidence="2" id="KW-1185">Reference proteome</keyword>
<dbReference type="EMBL" id="ADKM02000008">
    <property type="protein sequence ID" value="EGC04845.1"/>
    <property type="molecule type" value="Genomic_DNA"/>
</dbReference>